<organism evidence="5 6">
    <name type="scientific">Clytia hemisphaerica</name>
    <dbReference type="NCBI Taxonomy" id="252671"/>
    <lineage>
        <taxon>Eukaryota</taxon>
        <taxon>Metazoa</taxon>
        <taxon>Cnidaria</taxon>
        <taxon>Hydrozoa</taxon>
        <taxon>Hydroidolina</taxon>
        <taxon>Leptothecata</taxon>
        <taxon>Obeliida</taxon>
        <taxon>Clytiidae</taxon>
        <taxon>Clytia</taxon>
    </lineage>
</organism>
<dbReference type="SMART" id="SM00028">
    <property type="entry name" value="TPR"/>
    <property type="match status" value="5"/>
</dbReference>
<dbReference type="RefSeq" id="XP_066924781.1">
    <property type="nucleotide sequence ID" value="XM_067068680.1"/>
</dbReference>
<dbReference type="Pfam" id="PF13181">
    <property type="entry name" value="TPR_8"/>
    <property type="match status" value="2"/>
</dbReference>
<dbReference type="PROSITE" id="PS50005">
    <property type="entry name" value="TPR"/>
    <property type="match status" value="3"/>
</dbReference>
<dbReference type="PANTHER" id="PTHR16193">
    <property type="entry name" value="TETRATRICOPEPTIDE REPEAT PROTEIN 27"/>
    <property type="match status" value="1"/>
</dbReference>
<evidence type="ECO:0000256" key="4">
    <source>
        <dbReference type="PROSITE-ProRule" id="PRU00339"/>
    </source>
</evidence>
<comment type="similarity">
    <text evidence="3">Belongs to the TTC27 family.</text>
</comment>
<accession>A0A7M5XIA2</accession>
<dbReference type="PANTHER" id="PTHR16193:SF0">
    <property type="entry name" value="TETRATRICOPEPTIDE REPEAT PROTEIN 27"/>
    <property type="match status" value="1"/>
</dbReference>
<evidence type="ECO:0000313" key="5">
    <source>
        <dbReference type="EnsemblMetazoa" id="CLYHEMP023469.1"/>
    </source>
</evidence>
<keyword evidence="1" id="KW-0677">Repeat</keyword>
<protein>
    <recommendedName>
        <fullName evidence="7">Tetratricopeptide repeat protein 27</fullName>
    </recommendedName>
</protein>
<feature type="repeat" description="TPR" evidence="4">
    <location>
        <begin position="546"/>
        <end position="579"/>
    </location>
</feature>
<feature type="repeat" description="TPR" evidence="4">
    <location>
        <begin position="580"/>
        <end position="613"/>
    </location>
</feature>
<evidence type="ECO:0000256" key="3">
    <source>
        <dbReference type="ARBA" id="ARBA00024020"/>
    </source>
</evidence>
<evidence type="ECO:0000256" key="2">
    <source>
        <dbReference type="ARBA" id="ARBA00022803"/>
    </source>
</evidence>
<dbReference type="AlphaFoldDB" id="A0A7M5XIA2"/>
<dbReference type="InterPro" id="IPR044244">
    <property type="entry name" value="TTC27/Emw1"/>
</dbReference>
<dbReference type="GeneID" id="136812197"/>
<feature type="repeat" description="TPR" evidence="4">
    <location>
        <begin position="512"/>
        <end position="545"/>
    </location>
</feature>
<proteinExistence type="inferred from homology"/>
<evidence type="ECO:0000313" key="6">
    <source>
        <dbReference type="Proteomes" id="UP000594262"/>
    </source>
</evidence>
<evidence type="ECO:0008006" key="7">
    <source>
        <dbReference type="Google" id="ProtNLM"/>
    </source>
</evidence>
<keyword evidence="6" id="KW-1185">Reference proteome</keyword>
<keyword evidence="2 4" id="KW-0802">TPR repeat</keyword>
<dbReference type="Proteomes" id="UP000594262">
    <property type="component" value="Unplaced"/>
</dbReference>
<reference evidence="5" key="1">
    <citation type="submission" date="2021-01" db="UniProtKB">
        <authorList>
            <consortium name="EnsemblMetazoa"/>
        </authorList>
    </citation>
    <scope>IDENTIFICATION</scope>
</reference>
<name>A0A7M5XIA2_9CNID</name>
<evidence type="ECO:0000256" key="1">
    <source>
        <dbReference type="ARBA" id="ARBA00022737"/>
    </source>
</evidence>
<dbReference type="SUPFAM" id="SSF48452">
    <property type="entry name" value="TPR-like"/>
    <property type="match status" value="2"/>
</dbReference>
<dbReference type="InterPro" id="IPR011990">
    <property type="entry name" value="TPR-like_helical_dom_sf"/>
</dbReference>
<sequence>MTDQNEKQLLLLIDKIPNVKGVSENDMVQKVFVEEQWEVIFSDDRVKELCAVISLDQQPDDLHSTFVDTLTGILKQKESSATTFALLGVACLKLLLQANWTGPEYVEISEANIEFNKLVTSKEMNERSMKYFEANDDDLYSLLKYPVLLFIAKVIFEDVIDQLSSDVLKVWSIKYFATFLKLVEDVKDRHFTVFQNIFDDVQQFVNKSSNISRETKAEIYIDCSHIFLMFYDYRKAQECLDLAGKILGLTASLTSALGKRTRWQQTELPQMKLNIQIDEEREKQIQPSEKLSTGELPSDVILDNDTLLPEIKFVDGSSAKTLELTATDQAYIVANCIQLRRVKPRDALSHEEITPYCDGVLKIPQSWGVQFKALFLRCITEFSNSRKAERALQQLESLSLDYTKETPKGCSRQHLIQAVDLDPMWEHKRHYAQLLYSIGMTDSALEIFLKLHLWDDVISCYQRLGRHGKAEKCIREQLAVRETATLWNLLGDATMDKEYYEKAWEFSKYRNARSQKSLGYFYLRKHEYEQAIPHFEKSLELNSLQPGMAFSLGCACMGIKQLERAIKAFQASVSLDPDMFECWSNLGACFIRTNQMKKAYKALKQASSLSYNNWRVWENFLLVAADIGNFDQMINALRRLVDLDRKTLDREVLQILVDSVLKDEVDMNGANVGRLKKKTQQLFAHITSSITSDPHVWEIYAQLCLSHNTFIENEKALQHLYRSHRCYTQNHDWEQSEECLPDVMRVTMKLIDATNLVCESEEGKNRSLSLYSTTKMSISNLILRLQKAYKDDENNTLDSVQPHIDILQEHLTTLQNILHNMEQ</sequence>
<dbReference type="InterPro" id="IPR019734">
    <property type="entry name" value="TPR_rpt"/>
</dbReference>
<dbReference type="OrthoDB" id="1936594at2759"/>
<dbReference type="Gene3D" id="1.25.40.10">
    <property type="entry name" value="Tetratricopeptide repeat domain"/>
    <property type="match status" value="2"/>
</dbReference>
<dbReference type="EnsemblMetazoa" id="CLYHEMT023469.1">
    <property type="protein sequence ID" value="CLYHEMP023469.1"/>
    <property type="gene ID" value="CLYHEMG023469"/>
</dbReference>